<keyword evidence="6" id="KW-0482">Metalloprotease</keyword>
<protein>
    <submittedName>
        <fullName evidence="9">Gamma-D-glutamyl-L-diamino acid endopeptidase 1</fullName>
        <ecNumber evidence="9">3.4.19.11</ecNumber>
    </submittedName>
</protein>
<reference evidence="10" key="1">
    <citation type="submission" date="2017-02" db="EMBL/GenBank/DDBJ databases">
        <title>Comparative genomics and description of representatives of a novel lineage of planctomycetes thriving in anoxic sediments.</title>
        <authorList>
            <person name="Spring S."/>
            <person name="Bunk B."/>
            <person name="Sproer C."/>
        </authorList>
    </citation>
    <scope>NUCLEOTIDE SEQUENCE [LARGE SCALE GENOMIC DNA]</scope>
    <source>
        <strain evidence="10">ST-NAGAB-D1</strain>
    </source>
</reference>
<dbReference type="PANTHER" id="PTHR11705:SF143">
    <property type="entry name" value="SLL0236 PROTEIN"/>
    <property type="match status" value="1"/>
</dbReference>
<keyword evidence="4 9" id="KW-0378">Hydrolase</keyword>
<feature type="domain" description="Peptidase M14" evidence="8">
    <location>
        <begin position="26"/>
        <end position="267"/>
    </location>
</feature>
<comment type="cofactor">
    <cofactor evidence="1">
        <name>Zn(2+)</name>
        <dbReference type="ChEBI" id="CHEBI:29105"/>
    </cofactor>
</comment>
<keyword evidence="5" id="KW-0862">Zinc</keyword>
<dbReference type="RefSeq" id="WP_146663330.1">
    <property type="nucleotide sequence ID" value="NZ_CP019791.1"/>
</dbReference>
<dbReference type="EMBL" id="CP019791">
    <property type="protein sequence ID" value="AQT69663.1"/>
    <property type="molecule type" value="Genomic_DNA"/>
</dbReference>
<dbReference type="Proteomes" id="UP000189674">
    <property type="component" value="Chromosome"/>
</dbReference>
<dbReference type="GO" id="GO:0006508">
    <property type="term" value="P:proteolysis"/>
    <property type="evidence" value="ECO:0007669"/>
    <property type="project" value="UniProtKB-KW"/>
</dbReference>
<keyword evidence="10" id="KW-1185">Reference proteome</keyword>
<evidence type="ECO:0000256" key="2">
    <source>
        <dbReference type="ARBA" id="ARBA00005988"/>
    </source>
</evidence>
<dbReference type="GO" id="GO:0004181">
    <property type="term" value="F:metallocarboxypeptidase activity"/>
    <property type="evidence" value="ECO:0007669"/>
    <property type="project" value="InterPro"/>
</dbReference>
<evidence type="ECO:0000256" key="1">
    <source>
        <dbReference type="ARBA" id="ARBA00001947"/>
    </source>
</evidence>
<dbReference type="PANTHER" id="PTHR11705">
    <property type="entry name" value="PROTEASE FAMILY M14 CARBOXYPEPTIDASE A,B"/>
    <property type="match status" value="1"/>
</dbReference>
<dbReference type="Gene3D" id="3.40.630.10">
    <property type="entry name" value="Zn peptidases"/>
    <property type="match status" value="1"/>
</dbReference>
<comment type="caution">
    <text evidence="7">Lacks conserved residue(s) required for the propagation of feature annotation.</text>
</comment>
<dbReference type="Pfam" id="PF00246">
    <property type="entry name" value="Peptidase_M14"/>
    <property type="match status" value="1"/>
</dbReference>
<evidence type="ECO:0000313" key="10">
    <source>
        <dbReference type="Proteomes" id="UP000189674"/>
    </source>
</evidence>
<accession>A0A1U9NP23</accession>
<dbReference type="OrthoDB" id="9802862at2"/>
<comment type="similarity">
    <text evidence="2 7">Belongs to the peptidase M14 family.</text>
</comment>
<evidence type="ECO:0000313" key="9">
    <source>
        <dbReference type="EMBL" id="AQT69663.1"/>
    </source>
</evidence>
<dbReference type="PRINTS" id="PR00765">
    <property type="entry name" value="CRBOXYPTASEA"/>
</dbReference>
<dbReference type="GO" id="GO:0005615">
    <property type="term" value="C:extracellular space"/>
    <property type="evidence" value="ECO:0007669"/>
    <property type="project" value="TreeGrafter"/>
</dbReference>
<evidence type="ECO:0000256" key="6">
    <source>
        <dbReference type="ARBA" id="ARBA00023049"/>
    </source>
</evidence>
<dbReference type="InterPro" id="IPR000834">
    <property type="entry name" value="Peptidase_M14"/>
</dbReference>
<dbReference type="PROSITE" id="PS51257">
    <property type="entry name" value="PROKAR_LIPOPROTEIN"/>
    <property type="match status" value="1"/>
</dbReference>
<dbReference type="SUPFAM" id="SSF53187">
    <property type="entry name" value="Zn-dependent exopeptidases"/>
    <property type="match status" value="1"/>
</dbReference>
<dbReference type="GO" id="GO:0008270">
    <property type="term" value="F:zinc ion binding"/>
    <property type="evidence" value="ECO:0007669"/>
    <property type="project" value="InterPro"/>
</dbReference>
<dbReference type="PROSITE" id="PS52035">
    <property type="entry name" value="PEPTIDASE_M14"/>
    <property type="match status" value="1"/>
</dbReference>
<keyword evidence="3" id="KW-0645">Protease</keyword>
<evidence type="ECO:0000259" key="8">
    <source>
        <dbReference type="PROSITE" id="PS52035"/>
    </source>
</evidence>
<name>A0A1U9NP23_9BACT</name>
<organism evidence="9 10">
    <name type="scientific">Anaerohalosphaera lusitana</name>
    <dbReference type="NCBI Taxonomy" id="1936003"/>
    <lineage>
        <taxon>Bacteria</taxon>
        <taxon>Pseudomonadati</taxon>
        <taxon>Planctomycetota</taxon>
        <taxon>Phycisphaerae</taxon>
        <taxon>Sedimentisphaerales</taxon>
        <taxon>Anaerohalosphaeraceae</taxon>
        <taxon>Anaerohalosphaera</taxon>
    </lineage>
</organism>
<sequence>MVKNFWAGLLGRYASGILTVCLFAFMAAGIAGCDTWGQERVSKPEFSWSVPGKSVQGRPIECLSMGNGERTVLVMATIHGDEFAGTPLVRKMIDHLNKNPQKLARLRVVVMPMANPDGYALGQRYNANGVDLNRNFEAENRVNNEVNGPRGLSEPESRVIRDIIRSYRPERIITLHQPLECVDYDGPAGDVAYAMARCCDLPLNKLGSRPGSLGAYAGERLSIPTVTVELREEDSQKSADELWRAYGRMLLAGVFYPEPVTDFIVAK</sequence>
<proteinExistence type="inferred from homology"/>
<evidence type="ECO:0000256" key="5">
    <source>
        <dbReference type="ARBA" id="ARBA00022833"/>
    </source>
</evidence>
<gene>
    <name evidence="9" type="ORF">STSP2_02857</name>
</gene>
<evidence type="ECO:0000256" key="3">
    <source>
        <dbReference type="ARBA" id="ARBA00022670"/>
    </source>
</evidence>
<dbReference type="AlphaFoldDB" id="A0A1U9NP23"/>
<dbReference type="KEGG" id="alus:STSP2_02857"/>
<dbReference type="STRING" id="1936003.STSP2_02857"/>
<evidence type="ECO:0000256" key="7">
    <source>
        <dbReference type="PROSITE-ProRule" id="PRU01379"/>
    </source>
</evidence>
<evidence type="ECO:0000256" key="4">
    <source>
        <dbReference type="ARBA" id="ARBA00022801"/>
    </source>
</evidence>
<dbReference type="SMART" id="SM00631">
    <property type="entry name" value="Zn_pept"/>
    <property type="match status" value="1"/>
</dbReference>
<dbReference type="EC" id="3.4.19.11" evidence="9"/>